<dbReference type="InterPro" id="IPR000462">
    <property type="entry name" value="CDP-OH_P_trans"/>
</dbReference>
<dbReference type="HOGENOM" id="CLU_051314_0_2_1"/>
<dbReference type="FunCoup" id="Q6CL81">
    <property type="interactions" value="384"/>
</dbReference>
<dbReference type="EMBL" id="CR382126">
    <property type="protein sequence ID" value="CAG98016.1"/>
    <property type="molecule type" value="Genomic_DNA"/>
</dbReference>
<evidence type="ECO:0000256" key="8">
    <source>
        <dbReference type="ARBA" id="ARBA00023209"/>
    </source>
</evidence>
<keyword evidence="6" id="KW-0443">Lipid metabolism</keyword>
<dbReference type="InterPro" id="IPR043130">
    <property type="entry name" value="CDP-OH_PTrfase_TM_dom"/>
</dbReference>
<evidence type="ECO:0000256" key="1">
    <source>
        <dbReference type="ARBA" id="ARBA00004141"/>
    </source>
</evidence>
<evidence type="ECO:0000256" key="2">
    <source>
        <dbReference type="ARBA" id="ARBA00022516"/>
    </source>
</evidence>
<dbReference type="PANTHER" id="PTHR14269">
    <property type="entry name" value="CDP-DIACYLGLYCEROL--GLYCEROL-3-PHOSPHATE 3-PHOSPHATIDYLTRANSFERASE-RELATED"/>
    <property type="match status" value="1"/>
</dbReference>
<keyword evidence="13" id="KW-1185">Reference proteome</keyword>
<keyword evidence="9" id="KW-1208">Phospholipid metabolism</keyword>
<comment type="similarity">
    <text evidence="10">Belongs to the CDP-alcohol phosphatidyltransferase class-I family.</text>
</comment>
<evidence type="ECO:0000313" key="13">
    <source>
        <dbReference type="Proteomes" id="UP000000598"/>
    </source>
</evidence>
<dbReference type="PaxDb" id="284590-Q6CL81"/>
<dbReference type="GO" id="GO:0032049">
    <property type="term" value="P:cardiolipin biosynthetic process"/>
    <property type="evidence" value="ECO:0007669"/>
    <property type="project" value="TreeGrafter"/>
</dbReference>
<dbReference type="Gene3D" id="1.20.120.1760">
    <property type="match status" value="1"/>
</dbReference>
<dbReference type="Pfam" id="PF01066">
    <property type="entry name" value="CDP-OH_P_transf"/>
    <property type="match status" value="1"/>
</dbReference>
<dbReference type="GO" id="GO:0005739">
    <property type="term" value="C:mitochondrion"/>
    <property type="evidence" value="ECO:0007669"/>
    <property type="project" value="TreeGrafter"/>
</dbReference>
<keyword evidence="7 11" id="KW-0472">Membrane</keyword>
<keyword evidence="8" id="KW-0594">Phospholipid biosynthesis</keyword>
<evidence type="ECO:0000256" key="4">
    <source>
        <dbReference type="ARBA" id="ARBA00022692"/>
    </source>
</evidence>
<proteinExistence type="inferred from homology"/>
<reference evidence="12 13" key="1">
    <citation type="journal article" date="2004" name="Nature">
        <title>Genome evolution in yeasts.</title>
        <authorList>
            <consortium name="Genolevures"/>
            <person name="Dujon B."/>
            <person name="Sherman D."/>
            <person name="Fischer G."/>
            <person name="Durrens P."/>
            <person name="Casaregola S."/>
            <person name="Lafontaine I."/>
            <person name="de Montigny J."/>
            <person name="Marck C."/>
            <person name="Neuveglise C."/>
            <person name="Talla E."/>
            <person name="Goffard N."/>
            <person name="Frangeul L."/>
            <person name="Aigle M."/>
            <person name="Anthouard V."/>
            <person name="Babour A."/>
            <person name="Barbe V."/>
            <person name="Barnay S."/>
            <person name="Blanchin S."/>
            <person name="Beckerich J.M."/>
            <person name="Beyne E."/>
            <person name="Bleykasten C."/>
            <person name="Boisrame A."/>
            <person name="Boyer J."/>
            <person name="Cattolico L."/>
            <person name="Confanioleri F."/>
            <person name="de Daruvar A."/>
            <person name="Despons L."/>
            <person name="Fabre E."/>
            <person name="Fairhead C."/>
            <person name="Ferry-Dumazet H."/>
            <person name="Groppi A."/>
            <person name="Hantraye F."/>
            <person name="Hennequin C."/>
            <person name="Jauniaux N."/>
            <person name="Joyet P."/>
            <person name="Kachouri R."/>
            <person name="Kerrest A."/>
            <person name="Koszul R."/>
            <person name="Lemaire M."/>
            <person name="Lesur I."/>
            <person name="Ma L."/>
            <person name="Muller H."/>
            <person name="Nicaud J.M."/>
            <person name="Nikolski M."/>
            <person name="Oztas S."/>
            <person name="Ozier-Kalogeropoulos O."/>
            <person name="Pellenz S."/>
            <person name="Potier S."/>
            <person name="Richard G.F."/>
            <person name="Straub M.L."/>
            <person name="Suleau A."/>
            <person name="Swennene D."/>
            <person name="Tekaia F."/>
            <person name="Wesolowski-Louvel M."/>
            <person name="Westhof E."/>
            <person name="Wirth B."/>
            <person name="Zeniou-Meyer M."/>
            <person name="Zivanovic I."/>
            <person name="Bolotin-Fukuhara M."/>
            <person name="Thierry A."/>
            <person name="Bouchier C."/>
            <person name="Caudron B."/>
            <person name="Scarpelli C."/>
            <person name="Gaillardin C."/>
            <person name="Weissenbach J."/>
            <person name="Wincker P."/>
            <person name="Souciet J.L."/>
        </authorList>
    </citation>
    <scope>NUCLEOTIDE SEQUENCE [LARGE SCALE GENOMIC DNA]</scope>
    <source>
        <strain evidence="13">ATCC 8585 / CBS 2359 / DSM 70799 / NBRC 1267 / NRRL Y-1140 / WM37</strain>
    </source>
</reference>
<protein>
    <submittedName>
        <fullName evidence="12">KLLA0F05027p</fullName>
    </submittedName>
</protein>
<gene>
    <name evidence="12" type="ORF">KLLA0_F05027g</name>
</gene>
<dbReference type="AlphaFoldDB" id="Q6CL81"/>
<dbReference type="InterPro" id="IPR048254">
    <property type="entry name" value="CDP_ALCOHOL_P_TRANSF_CS"/>
</dbReference>
<dbReference type="eggNOG" id="KOG1617">
    <property type="taxonomic scope" value="Eukaryota"/>
</dbReference>
<dbReference type="KEGG" id="kla:KLLA0_F05027g"/>
<feature type="transmembrane region" description="Helical" evidence="11">
    <location>
        <begin position="167"/>
        <end position="190"/>
    </location>
</feature>
<dbReference type="PROSITE" id="PS00379">
    <property type="entry name" value="CDP_ALCOHOL_P_TRANSF"/>
    <property type="match status" value="1"/>
</dbReference>
<organism evidence="12 13">
    <name type="scientific">Kluyveromyces lactis (strain ATCC 8585 / CBS 2359 / DSM 70799 / NBRC 1267 / NRRL Y-1140 / WM37)</name>
    <name type="common">Yeast</name>
    <name type="synonym">Candida sphaerica</name>
    <dbReference type="NCBI Taxonomy" id="284590"/>
    <lineage>
        <taxon>Eukaryota</taxon>
        <taxon>Fungi</taxon>
        <taxon>Dikarya</taxon>
        <taxon>Ascomycota</taxon>
        <taxon>Saccharomycotina</taxon>
        <taxon>Saccharomycetes</taxon>
        <taxon>Saccharomycetales</taxon>
        <taxon>Saccharomycetaceae</taxon>
        <taxon>Kluyveromyces</taxon>
    </lineage>
</organism>
<feature type="transmembrane region" description="Helical" evidence="11">
    <location>
        <begin position="226"/>
        <end position="244"/>
    </location>
</feature>
<evidence type="ECO:0000256" key="5">
    <source>
        <dbReference type="ARBA" id="ARBA00022989"/>
    </source>
</evidence>
<dbReference type="Proteomes" id="UP000000598">
    <property type="component" value="Chromosome F"/>
</dbReference>
<evidence type="ECO:0000313" key="12">
    <source>
        <dbReference type="EMBL" id="CAG98016.1"/>
    </source>
</evidence>
<dbReference type="GO" id="GO:0043337">
    <property type="term" value="F:cardiolipin synthase (CMP-forming)"/>
    <property type="evidence" value="ECO:0007669"/>
    <property type="project" value="TreeGrafter"/>
</dbReference>
<dbReference type="OMA" id="RIAMSPY"/>
<sequence length="298" mass="33628">MILNVLTISKQVNGLRRIVQKTNGISSNLQFSRSKALKQIIGIRPFRHSQRFYSTDNRDLVKEPEKKQQQQQRTKSAITNGIWTLPNVLTMSRIATTPLIGYYILTQNLAPAMSLFVYSCVTDFLDGYLARSYKMKSVAGTVLDPMADKILMMTTTAALCVPSGPQIIPLAVAGLIFGRDLLLGLSAIYFRYASMKHRYGSVTWNSYWDIFHYPSAEVKPTQISKWNTFVQMIYVGFGVVLLIINNTKDEEEGKEGLLKENSQFAFTLLGYLVSVTTVWSGASYVFNKNAVRYLSKLK</sequence>
<dbReference type="PANTHER" id="PTHR14269:SF60">
    <property type="entry name" value="CARDIOLIPIN SYNTHASE (CMP-FORMING)"/>
    <property type="match status" value="1"/>
</dbReference>
<evidence type="ECO:0000256" key="3">
    <source>
        <dbReference type="ARBA" id="ARBA00022679"/>
    </source>
</evidence>
<evidence type="ECO:0000256" key="6">
    <source>
        <dbReference type="ARBA" id="ARBA00023098"/>
    </source>
</evidence>
<dbReference type="FunFam" id="1.20.120.1760:FF:000017">
    <property type="entry name" value="Phosphatidyl synthase"/>
    <property type="match status" value="1"/>
</dbReference>
<evidence type="ECO:0000256" key="7">
    <source>
        <dbReference type="ARBA" id="ARBA00023136"/>
    </source>
</evidence>
<keyword evidence="5 11" id="KW-1133">Transmembrane helix</keyword>
<dbReference type="GO" id="GO:0016020">
    <property type="term" value="C:membrane"/>
    <property type="evidence" value="ECO:0007669"/>
    <property type="project" value="UniProtKB-SubCell"/>
</dbReference>
<comment type="subcellular location">
    <subcellularLocation>
        <location evidence="1">Membrane</location>
        <topology evidence="1">Multi-pass membrane protein</topology>
    </subcellularLocation>
</comment>
<feature type="transmembrane region" description="Helical" evidence="11">
    <location>
        <begin position="264"/>
        <end position="286"/>
    </location>
</feature>
<name>Q6CL81_KLULA</name>
<keyword evidence="2" id="KW-0444">Lipid biosynthesis</keyword>
<evidence type="ECO:0000256" key="11">
    <source>
        <dbReference type="SAM" id="Phobius"/>
    </source>
</evidence>
<evidence type="ECO:0000256" key="9">
    <source>
        <dbReference type="ARBA" id="ARBA00023264"/>
    </source>
</evidence>
<keyword evidence="4 11" id="KW-0812">Transmembrane</keyword>
<dbReference type="STRING" id="284590.Q6CL81"/>
<dbReference type="InterPro" id="IPR050324">
    <property type="entry name" value="CDP-alcohol_PTase-I"/>
</dbReference>
<evidence type="ECO:0000256" key="10">
    <source>
        <dbReference type="RuleBase" id="RU003750"/>
    </source>
</evidence>
<keyword evidence="3 10" id="KW-0808">Transferase</keyword>
<dbReference type="InParanoid" id="Q6CL81"/>
<accession>Q6CL81</accession>